<evidence type="ECO:0000313" key="2">
    <source>
        <dbReference type="EMBL" id="KDR78110.1"/>
    </source>
</evidence>
<evidence type="ECO:0000256" key="1">
    <source>
        <dbReference type="SAM" id="MobiDB-lite"/>
    </source>
</evidence>
<feature type="region of interest" description="Disordered" evidence="1">
    <location>
        <begin position="80"/>
        <end position="104"/>
    </location>
</feature>
<organism evidence="2 3">
    <name type="scientific">Galerina marginata (strain CBS 339.88)</name>
    <dbReference type="NCBI Taxonomy" id="685588"/>
    <lineage>
        <taxon>Eukaryota</taxon>
        <taxon>Fungi</taxon>
        <taxon>Dikarya</taxon>
        <taxon>Basidiomycota</taxon>
        <taxon>Agaricomycotina</taxon>
        <taxon>Agaricomycetes</taxon>
        <taxon>Agaricomycetidae</taxon>
        <taxon>Agaricales</taxon>
        <taxon>Agaricineae</taxon>
        <taxon>Strophariaceae</taxon>
        <taxon>Galerina</taxon>
    </lineage>
</organism>
<evidence type="ECO:0000313" key="3">
    <source>
        <dbReference type="Proteomes" id="UP000027222"/>
    </source>
</evidence>
<proteinExistence type="predicted"/>
<dbReference type="HOGENOM" id="CLU_672774_0_0_1"/>
<dbReference type="OrthoDB" id="3145912at2759"/>
<gene>
    <name evidence="2" type="ORF">GALMADRAFT_1302019</name>
</gene>
<protein>
    <submittedName>
        <fullName evidence="2">Uncharacterized protein</fullName>
    </submittedName>
</protein>
<keyword evidence="3" id="KW-1185">Reference proteome</keyword>
<accession>A0A067T4K2</accession>
<dbReference type="AlphaFoldDB" id="A0A067T4K2"/>
<reference evidence="3" key="1">
    <citation type="journal article" date="2014" name="Proc. Natl. Acad. Sci. U.S.A.">
        <title>Extensive sampling of basidiomycete genomes demonstrates inadequacy of the white-rot/brown-rot paradigm for wood decay fungi.</title>
        <authorList>
            <person name="Riley R."/>
            <person name="Salamov A.A."/>
            <person name="Brown D.W."/>
            <person name="Nagy L.G."/>
            <person name="Floudas D."/>
            <person name="Held B.W."/>
            <person name="Levasseur A."/>
            <person name="Lombard V."/>
            <person name="Morin E."/>
            <person name="Otillar R."/>
            <person name="Lindquist E.A."/>
            <person name="Sun H."/>
            <person name="LaButti K.M."/>
            <person name="Schmutz J."/>
            <person name="Jabbour D."/>
            <person name="Luo H."/>
            <person name="Baker S.E."/>
            <person name="Pisabarro A.G."/>
            <person name="Walton J.D."/>
            <person name="Blanchette R.A."/>
            <person name="Henrissat B."/>
            <person name="Martin F."/>
            <person name="Cullen D."/>
            <person name="Hibbett D.S."/>
            <person name="Grigoriev I.V."/>
        </authorList>
    </citation>
    <scope>NUCLEOTIDE SEQUENCE [LARGE SCALE GENOMIC DNA]</scope>
    <source>
        <strain evidence="3">CBS 339.88</strain>
    </source>
</reference>
<sequence>MHGLGGRMKHRLAGIKRHSLLIIDHLRSSNRRHSRGGGPAQLDGADAPLEEKIEVEQDTVYNVEEEEDMSLVVSIGQTQFPESLEDESEPAPQREPPERDDCSLSGVPFSVIFQRTGSELPEDIEHLIFEMAAREDPTEALTTLVFVNHRTRKWVEYVIYESVILRDAKHARLFLDGLERKHPDFAAGAVKTLALPTRVSLDTSWKILKACRDIRHLSWLPTNPLPVEVINLIADLPLTSLRVRLVSVLGSNPDFSSSIFQRLTTLFLADHQDVWNKWNWNGLKLRPNLKWIAVNLDGRLDTFAGWEPVRVIEKSLLRRYGGPSGVQLCVCYHYNSRVTGGRWIHRSEETFSEERIAVLSLDHRIDEKQWVKRINGESPDFEISEGLVRERQEEERRLRFALYRTSRLF</sequence>
<dbReference type="EMBL" id="KL142375">
    <property type="protein sequence ID" value="KDR78110.1"/>
    <property type="molecule type" value="Genomic_DNA"/>
</dbReference>
<name>A0A067T4K2_GALM3</name>
<dbReference type="Proteomes" id="UP000027222">
    <property type="component" value="Unassembled WGS sequence"/>
</dbReference>